<accession>A0A6A4HND6</accession>
<dbReference type="OrthoDB" id="2986178at2759"/>
<reference evidence="2" key="1">
    <citation type="journal article" date="2019" name="Environ. Microbiol.">
        <title>Fungal ecological strategies reflected in gene transcription - a case study of two litter decomposers.</title>
        <authorList>
            <person name="Barbi F."/>
            <person name="Kohler A."/>
            <person name="Barry K."/>
            <person name="Baskaran P."/>
            <person name="Daum C."/>
            <person name="Fauchery L."/>
            <person name="Ihrmark K."/>
            <person name="Kuo A."/>
            <person name="LaButti K."/>
            <person name="Lipzen A."/>
            <person name="Morin E."/>
            <person name="Grigoriev I.V."/>
            <person name="Henrissat B."/>
            <person name="Lindahl B."/>
            <person name="Martin F."/>
        </authorList>
    </citation>
    <scope>NUCLEOTIDE SEQUENCE</scope>
    <source>
        <strain evidence="2">JB14</strain>
    </source>
</reference>
<dbReference type="PANTHER" id="PTHR33129">
    <property type="entry name" value="PROTEIN KINASE DOMAIN-CONTAINING PROTEIN-RELATED"/>
    <property type="match status" value="1"/>
</dbReference>
<dbReference type="AlphaFoldDB" id="A0A6A4HND6"/>
<proteinExistence type="predicted"/>
<feature type="compositionally biased region" description="Basic and acidic residues" evidence="1">
    <location>
        <begin position="565"/>
        <end position="577"/>
    </location>
</feature>
<organism evidence="2 3">
    <name type="scientific">Gymnopus androsaceus JB14</name>
    <dbReference type="NCBI Taxonomy" id="1447944"/>
    <lineage>
        <taxon>Eukaryota</taxon>
        <taxon>Fungi</taxon>
        <taxon>Dikarya</taxon>
        <taxon>Basidiomycota</taxon>
        <taxon>Agaricomycotina</taxon>
        <taxon>Agaricomycetes</taxon>
        <taxon>Agaricomycetidae</taxon>
        <taxon>Agaricales</taxon>
        <taxon>Marasmiineae</taxon>
        <taxon>Omphalotaceae</taxon>
        <taxon>Gymnopus</taxon>
    </lineage>
</organism>
<sequence length="861" mass="98806">MATSMHSGYYWDPKYRSKWEVASEPWQLFLQHWRKATDPLANRDRYTLSVIPPQIVTSLVGDPLIPILRENKLWRDSCLEVLSHTGQPGIDVAYEMDDDVFKFKYLPRQAKPEYGPVWALIDIDDNVEEPKGLQDSTVFAVQAASLNPMRYKQWSRIRKCARWGLPLWTADELSEGLKLQIDYGKLITGIEAWLNTDASGGDTRVISNDANNMLADEHRLVLSAKRAEFQRAEDAVECLLKYAQKRYGQAAQDVYDYLCNPADVVQRHDSVFACGGHHAWTFAMTFTTNFLVHGIADSSRFIAIDVNPPRRASDPLDTFSLLWKSTHVEQKMKRLAEELDNLHLAQWYSLTHRSPASATFASHIYEVYVHHTICSGAALLSLQPMRKITAGDEPDRITYSTTADAFSKYPPFPNRKRCRSRYSSSNLITLSFEHYYVPNQTSGSPFLFVEENDKVVLLVLQISLAFVHLGSPEDLEDIKTLKEQARVTFGQEVEVRYVLICPVFIPTEPRKWKLPTKGLIHSIQGSMYYLGLPLPYIDPQIKNQVFKEKELKGKEREEQEEQEEQEKVKQAQRKQEQEAQPAQTSTKKRKPNVEMDILNAELVLSRIPKRLFTLLVQTGRAGVHLLSNSHYNVLIMATSMHSGYPWDPENRSKWQIVSEPWQLLLQHWRNATDPLANRNSHTLTIVPPHITTSLVWETLVPILRQNEHGKILVLNSYSTMVERVFEHYKHKPRSGVLITGQPGIGKSVLLCYLLAILLNRLPFASAPVLFYCHDIRILFYGDKAYEIDDDVFRFEYLPQAASRKYHPVWALIDIDDRLAEPEGLEDSAVFAVLAASPNPIRYRRWSDSRDCAEWGLPLWTA</sequence>
<feature type="non-terminal residue" evidence="2">
    <location>
        <position position="861"/>
    </location>
</feature>
<gene>
    <name evidence="2" type="ORF">BT96DRAFT_975947</name>
</gene>
<dbReference type="Proteomes" id="UP000799118">
    <property type="component" value="Unassembled WGS sequence"/>
</dbReference>
<dbReference type="PANTHER" id="PTHR33129:SF1">
    <property type="entry name" value="ATP-BINDING PROTEIN"/>
    <property type="match status" value="1"/>
</dbReference>
<protein>
    <submittedName>
        <fullName evidence="2">Uncharacterized protein</fullName>
    </submittedName>
</protein>
<dbReference type="EMBL" id="ML769471">
    <property type="protein sequence ID" value="KAE9399260.1"/>
    <property type="molecule type" value="Genomic_DNA"/>
</dbReference>
<dbReference type="InterPro" id="IPR052980">
    <property type="entry name" value="Crinkler_effector"/>
</dbReference>
<keyword evidence="3" id="KW-1185">Reference proteome</keyword>
<name>A0A6A4HND6_9AGAR</name>
<evidence type="ECO:0000256" key="1">
    <source>
        <dbReference type="SAM" id="MobiDB-lite"/>
    </source>
</evidence>
<feature type="region of interest" description="Disordered" evidence="1">
    <location>
        <begin position="552"/>
        <end position="591"/>
    </location>
</feature>
<evidence type="ECO:0000313" key="2">
    <source>
        <dbReference type="EMBL" id="KAE9399260.1"/>
    </source>
</evidence>
<evidence type="ECO:0000313" key="3">
    <source>
        <dbReference type="Proteomes" id="UP000799118"/>
    </source>
</evidence>